<reference evidence="1 2" key="1">
    <citation type="submission" date="2016-10" db="EMBL/GenBank/DDBJ databases">
        <authorList>
            <person name="de Groot N.N."/>
        </authorList>
    </citation>
    <scope>NUCLEOTIDE SEQUENCE [LARGE SCALE GENOMIC DNA]</scope>
    <source>
        <strain evidence="1 2">DSM 22900</strain>
    </source>
</reference>
<dbReference type="InterPro" id="IPR012902">
    <property type="entry name" value="N_methyl_site"/>
</dbReference>
<accession>A0A1I1HIF5</accession>
<proteinExistence type="predicted"/>
<dbReference type="Proteomes" id="UP000199577">
    <property type="component" value="Unassembled WGS sequence"/>
</dbReference>
<dbReference type="Pfam" id="PF07963">
    <property type="entry name" value="N_methyl"/>
    <property type="match status" value="1"/>
</dbReference>
<dbReference type="OrthoDB" id="9847982at2"/>
<dbReference type="AlphaFoldDB" id="A0A1I1HIF5"/>
<evidence type="ECO:0000313" key="2">
    <source>
        <dbReference type="Proteomes" id="UP000199577"/>
    </source>
</evidence>
<dbReference type="NCBIfam" id="TIGR02532">
    <property type="entry name" value="IV_pilin_GFxxxE"/>
    <property type="match status" value="1"/>
</dbReference>
<evidence type="ECO:0000313" key="1">
    <source>
        <dbReference type="EMBL" id="SFC23352.1"/>
    </source>
</evidence>
<gene>
    <name evidence="1" type="ORF">SAMN05421747_106190</name>
</gene>
<organism evidence="1 2">
    <name type="scientific">Parapedobacter composti</name>
    <dbReference type="NCBI Taxonomy" id="623281"/>
    <lineage>
        <taxon>Bacteria</taxon>
        <taxon>Pseudomonadati</taxon>
        <taxon>Bacteroidota</taxon>
        <taxon>Sphingobacteriia</taxon>
        <taxon>Sphingobacteriales</taxon>
        <taxon>Sphingobacteriaceae</taxon>
        <taxon>Parapedobacter</taxon>
    </lineage>
</organism>
<dbReference type="RefSeq" id="WP_090973251.1">
    <property type="nucleotide sequence ID" value="NZ_FOLL01000006.1"/>
</dbReference>
<name>A0A1I1HIF5_9SPHI</name>
<keyword evidence="2" id="KW-1185">Reference proteome</keyword>
<sequence>MKTNRIKVNLRAFTILEMMVALVLTALAVSFVYAAIRFVQGQGDALAARLGAFGEFNRLQRALQTDARAAAEIRYNGAGIDFLADDMATHYLLLDSHCVRLTAAVADTFRIRVDSLACWFAGERQMAMQGMADETAFFVNVHGHAVPLSVQKHYDAATLTRLTDTITTE</sequence>
<dbReference type="EMBL" id="FOLL01000006">
    <property type="protein sequence ID" value="SFC23352.1"/>
    <property type="molecule type" value="Genomic_DNA"/>
</dbReference>
<dbReference type="STRING" id="623281.SAMN05421747_106190"/>
<protein>
    <submittedName>
        <fullName evidence="1">Prepilin-type N-terminal cleavage/methylation domain-containing protein</fullName>
    </submittedName>
</protein>